<feature type="transmembrane region" description="Helical" evidence="1">
    <location>
        <begin position="9"/>
        <end position="28"/>
    </location>
</feature>
<keyword evidence="1" id="KW-1133">Transmembrane helix</keyword>
<dbReference type="AlphaFoldDB" id="M1E618"/>
<evidence type="ECO:0000256" key="1">
    <source>
        <dbReference type="SAM" id="Phobius"/>
    </source>
</evidence>
<evidence type="ECO:0000313" key="2">
    <source>
        <dbReference type="EMBL" id="AEE15372.1"/>
    </source>
</evidence>
<dbReference type="RefSeq" id="WP_013757092.1">
    <property type="nucleotide sequence ID" value="NC_015499.1"/>
</dbReference>
<evidence type="ECO:0008006" key="4">
    <source>
        <dbReference type="Google" id="ProtNLM"/>
    </source>
</evidence>
<evidence type="ECO:0000313" key="3">
    <source>
        <dbReference type="Proteomes" id="UP000011765"/>
    </source>
</evidence>
<keyword evidence="1" id="KW-0472">Membrane</keyword>
<accession>M1E618</accession>
<keyword evidence="1" id="KW-0812">Transmembrane</keyword>
<protein>
    <recommendedName>
        <fullName evidence="4">Nucleic acid binding OB-fold tRNA/helicase-type</fullName>
    </recommendedName>
</protein>
<proteinExistence type="predicted"/>
<dbReference type="Proteomes" id="UP000011765">
    <property type="component" value="Chromosome"/>
</dbReference>
<reference evidence="2 3" key="1">
    <citation type="submission" date="2011-04" db="EMBL/GenBank/DDBJ databases">
        <title>The complete genome of Thermodesulfobium narugense DSM 14796.</title>
        <authorList>
            <consortium name="US DOE Joint Genome Institute (JGI-PGF)"/>
            <person name="Lucas S."/>
            <person name="Han J."/>
            <person name="Lapidus A."/>
            <person name="Bruce D."/>
            <person name="Goodwin L."/>
            <person name="Pitluck S."/>
            <person name="Peters L."/>
            <person name="Kyrpides N."/>
            <person name="Mavromatis K."/>
            <person name="Pagani I."/>
            <person name="Ivanova N."/>
            <person name="Ovchinnikova G."/>
            <person name="Zhang X."/>
            <person name="Saunders L."/>
            <person name="Detter J.C."/>
            <person name="Tapia R."/>
            <person name="Han C."/>
            <person name="Land M."/>
            <person name="Hauser L."/>
            <person name="Markowitz V."/>
            <person name="Cheng J.-F."/>
            <person name="Hugenholtz P."/>
            <person name="Woyke T."/>
            <person name="Wu D."/>
            <person name="Spring S."/>
            <person name="Schroeder M."/>
            <person name="Brambilla E."/>
            <person name="Klenk H.-P."/>
            <person name="Eisen J.A."/>
        </authorList>
    </citation>
    <scope>NUCLEOTIDE SEQUENCE [LARGE SCALE GENOMIC DNA]</scope>
    <source>
        <strain evidence="2 3">DSM 14796</strain>
    </source>
</reference>
<dbReference type="HOGENOM" id="CLU_1824427_0_0_9"/>
<name>M1E618_9BACT</name>
<keyword evidence="3" id="KW-1185">Reference proteome</keyword>
<dbReference type="KEGG" id="tnr:Thena_1766"/>
<gene>
    <name evidence="2" type="ORF">Thena_1766</name>
</gene>
<sequence>MSFLKNKRIFLILIVLFLIAGLFLYRNFSGNRNNFYQESNNYAKNNYENTKQPKEFKDIEVKGTIYNVKFKTSKKGNEYTTFKIKTENANVYNCFSFGWLPIKNNDVLKLSGRYYDIRQVGKYTFYNEIDVKNFEVVNKRF</sequence>
<dbReference type="OrthoDB" id="9799594at2"/>
<dbReference type="EMBL" id="CP002690">
    <property type="protein sequence ID" value="AEE15372.1"/>
    <property type="molecule type" value="Genomic_DNA"/>
</dbReference>
<organism evidence="2 3">
    <name type="scientific">Thermodesulfobium narugense DSM 14796</name>
    <dbReference type="NCBI Taxonomy" id="747365"/>
    <lineage>
        <taxon>Bacteria</taxon>
        <taxon>Pseudomonadati</taxon>
        <taxon>Thermodesulfobiota</taxon>
        <taxon>Thermodesulfobiia</taxon>
        <taxon>Thermodesulfobiales</taxon>
        <taxon>Thermodesulfobiaceae</taxon>
        <taxon>Thermodesulfobium</taxon>
    </lineage>
</organism>
<dbReference type="STRING" id="747365.Thena_1766"/>